<dbReference type="InParanoid" id="A0A1Z5TBC0"/>
<sequence>MSATSNTPAAASETGTPKRKRASRKGQPRRFACPHDDCDKRYSRAEHLARHELNHSPKEVYRCDEVGCDNTFVRHDLYKRHKKKHEEATSPTRDVDVFPTGSGPLQTQADHHNHGSAAQPAPSPPTTCFNTVQTSYMRTAAEPYAHSTNHGFRDEASLISQPGQTATNGNVTTSHHPHHAAADSMGRLETAYGANSTWLPDQMTAGSGGDTYMGAIGDLQASDNFASWLFDSPGSQQQEFNLTNLPFLDFGLDYSPSELWNFEHNAASFGSVATPSLQTPSDTAPDQLVDARRAQRAVRMSEARREHLASIIVGFLRKRRTPSIHVQAATESVLFIDERQTLPNLTTDVLEYLLKAYWRDVTKQMPILHQPTFDCDECEDLLLLALIMLGASQVVRSNSKGTLTDYRDLADLLASHLRWEIFTEDDAQPPVQLWVAQALLLIEMYEKLYGTRRLHERAHIHHASTITLLRRGSPLVGHSGNDSPTSEYPTRCASPAGDAQPMRGPRESSAMRWWRRWVRNESMKRVVFAAFQMDALHAVMFGHDSNLFPYEIRLPLPCDEALWTANKPEEVQQLEATFSMHGIKPINFLDGLKKCLHGHEVPCHHHARLILVAGLYSVGWHISRREKHLQFLETIPSPSEHERWRQLLFNALGHWRRSFEEAITSSWPRHAGKTPCRDDLADPTVLFHLAHITMHTDIIDLQILAGYKRLMSRKITDRDHANVVQRMKTWINTVGARKAVHHSFRLLCETLVEMRPKQSYGARVMAYSCRDDSSMARPWTLYLAALTIWAYQYTLQLKGISTAQAGESLDPQDVDHVAAQYLAHFAAVETADRLLVVGSSRGCVALTMLLSEIFASSESELILEASKRLRECGKMLGSTTSP</sequence>
<dbReference type="Proteomes" id="UP000194280">
    <property type="component" value="Unassembled WGS sequence"/>
</dbReference>
<evidence type="ECO:0000313" key="10">
    <source>
        <dbReference type="EMBL" id="OTA33316.1"/>
    </source>
</evidence>
<protein>
    <recommendedName>
        <fullName evidence="9">C2H2-type domain-containing protein</fullName>
    </recommendedName>
</protein>
<dbReference type="SUPFAM" id="SSF57667">
    <property type="entry name" value="beta-beta-alpha zinc fingers"/>
    <property type="match status" value="1"/>
</dbReference>
<gene>
    <name evidence="10" type="ORF">BTJ68_05948</name>
</gene>
<accession>A0A1Z5TBC0</accession>
<name>A0A1Z5TBC0_HORWE</name>
<dbReference type="OrthoDB" id="427030at2759"/>
<proteinExistence type="predicted"/>
<dbReference type="PANTHER" id="PTHR40626">
    <property type="entry name" value="MIP31509P"/>
    <property type="match status" value="1"/>
</dbReference>
<dbReference type="Pfam" id="PF04082">
    <property type="entry name" value="Fungal_trans"/>
    <property type="match status" value="1"/>
</dbReference>
<feature type="compositionally biased region" description="Basic and acidic residues" evidence="8">
    <location>
        <begin position="85"/>
        <end position="96"/>
    </location>
</feature>
<evidence type="ECO:0000256" key="5">
    <source>
        <dbReference type="ARBA" id="ARBA00022833"/>
    </source>
</evidence>
<dbReference type="SMART" id="SM00355">
    <property type="entry name" value="ZnF_C2H2"/>
    <property type="match status" value="2"/>
</dbReference>
<feature type="region of interest" description="Disordered" evidence="8">
    <location>
        <begin position="161"/>
        <end position="180"/>
    </location>
</feature>
<dbReference type="PANTHER" id="PTHR40626:SF11">
    <property type="entry name" value="ZINC FINGER PROTEIN YPR022C"/>
    <property type="match status" value="1"/>
</dbReference>
<dbReference type="GO" id="GO:0008270">
    <property type="term" value="F:zinc ion binding"/>
    <property type="evidence" value="ECO:0007669"/>
    <property type="project" value="UniProtKB-KW"/>
</dbReference>
<dbReference type="PROSITE" id="PS50157">
    <property type="entry name" value="ZINC_FINGER_C2H2_2"/>
    <property type="match status" value="2"/>
</dbReference>
<dbReference type="InterPro" id="IPR007219">
    <property type="entry name" value="XnlR_reg_dom"/>
</dbReference>
<feature type="region of interest" description="Disordered" evidence="8">
    <location>
        <begin position="477"/>
        <end position="505"/>
    </location>
</feature>
<feature type="compositionally biased region" description="Polar residues" evidence="8">
    <location>
        <begin position="1"/>
        <end position="15"/>
    </location>
</feature>
<feature type="domain" description="C2H2-type" evidence="9">
    <location>
        <begin position="31"/>
        <end position="60"/>
    </location>
</feature>
<evidence type="ECO:0000313" key="11">
    <source>
        <dbReference type="Proteomes" id="UP000194280"/>
    </source>
</evidence>
<comment type="caution">
    <text evidence="10">The sequence shown here is derived from an EMBL/GenBank/DDBJ whole genome shotgun (WGS) entry which is preliminary data.</text>
</comment>
<dbReference type="GO" id="GO:0005634">
    <property type="term" value="C:nucleus"/>
    <property type="evidence" value="ECO:0007669"/>
    <property type="project" value="UniProtKB-SubCell"/>
</dbReference>
<reference evidence="10 11" key="1">
    <citation type="submission" date="2017-01" db="EMBL/GenBank/DDBJ databases">
        <title>The recent genome duplication of the halophilic yeast Hortaea werneckii: insights from long-read sequencing.</title>
        <authorList>
            <person name="Sinha S."/>
            <person name="Flibotte S."/>
            <person name="Neira M."/>
            <person name="Lenassi M."/>
            <person name="Gostincar C."/>
            <person name="Stajich J.E."/>
            <person name="Nislow C.E."/>
        </authorList>
    </citation>
    <scope>NUCLEOTIDE SEQUENCE [LARGE SCALE GENOMIC DNA]</scope>
    <source>
        <strain evidence="10 11">EXF-2000</strain>
    </source>
</reference>
<evidence type="ECO:0000256" key="1">
    <source>
        <dbReference type="ARBA" id="ARBA00004123"/>
    </source>
</evidence>
<dbReference type="AlphaFoldDB" id="A0A1Z5TBC0"/>
<feature type="region of interest" description="Disordered" evidence="8">
    <location>
        <begin position="81"/>
        <end position="125"/>
    </location>
</feature>
<evidence type="ECO:0000256" key="7">
    <source>
        <dbReference type="PROSITE-ProRule" id="PRU00042"/>
    </source>
</evidence>
<organism evidence="10 11">
    <name type="scientific">Hortaea werneckii EXF-2000</name>
    <dbReference type="NCBI Taxonomy" id="1157616"/>
    <lineage>
        <taxon>Eukaryota</taxon>
        <taxon>Fungi</taxon>
        <taxon>Dikarya</taxon>
        <taxon>Ascomycota</taxon>
        <taxon>Pezizomycotina</taxon>
        <taxon>Dothideomycetes</taxon>
        <taxon>Dothideomycetidae</taxon>
        <taxon>Mycosphaerellales</taxon>
        <taxon>Teratosphaeriaceae</taxon>
        <taxon>Hortaea</taxon>
    </lineage>
</organism>
<evidence type="ECO:0000259" key="9">
    <source>
        <dbReference type="PROSITE" id="PS50157"/>
    </source>
</evidence>
<dbReference type="GO" id="GO:0000978">
    <property type="term" value="F:RNA polymerase II cis-regulatory region sequence-specific DNA binding"/>
    <property type="evidence" value="ECO:0007669"/>
    <property type="project" value="InterPro"/>
</dbReference>
<dbReference type="GO" id="GO:0006351">
    <property type="term" value="P:DNA-templated transcription"/>
    <property type="evidence" value="ECO:0007669"/>
    <property type="project" value="InterPro"/>
</dbReference>
<evidence type="ECO:0000256" key="4">
    <source>
        <dbReference type="ARBA" id="ARBA00022771"/>
    </source>
</evidence>
<dbReference type="GO" id="GO:0000785">
    <property type="term" value="C:chromatin"/>
    <property type="evidence" value="ECO:0007669"/>
    <property type="project" value="TreeGrafter"/>
</dbReference>
<dbReference type="InterPro" id="IPR013087">
    <property type="entry name" value="Znf_C2H2_type"/>
</dbReference>
<feature type="compositionally biased region" description="Polar residues" evidence="8">
    <location>
        <begin position="161"/>
        <end position="174"/>
    </location>
</feature>
<dbReference type="FunCoup" id="A0A1Z5TBC0">
    <property type="interactions" value="26"/>
</dbReference>
<comment type="subcellular location">
    <subcellularLocation>
        <location evidence="1">Nucleus</location>
    </subcellularLocation>
</comment>
<evidence type="ECO:0000256" key="8">
    <source>
        <dbReference type="SAM" id="MobiDB-lite"/>
    </source>
</evidence>
<dbReference type="EMBL" id="MUNK01000077">
    <property type="protein sequence ID" value="OTA33316.1"/>
    <property type="molecule type" value="Genomic_DNA"/>
</dbReference>
<dbReference type="InterPro" id="IPR036236">
    <property type="entry name" value="Znf_C2H2_sf"/>
</dbReference>
<dbReference type="PROSITE" id="PS00028">
    <property type="entry name" value="ZINC_FINGER_C2H2_1"/>
    <property type="match status" value="2"/>
</dbReference>
<keyword evidence="3" id="KW-0677">Repeat</keyword>
<dbReference type="CDD" id="cd12148">
    <property type="entry name" value="fungal_TF_MHR"/>
    <property type="match status" value="1"/>
</dbReference>
<evidence type="ECO:0000256" key="3">
    <source>
        <dbReference type="ARBA" id="ARBA00022737"/>
    </source>
</evidence>
<keyword evidence="11" id="KW-1185">Reference proteome</keyword>
<keyword evidence="2" id="KW-0479">Metal-binding</keyword>
<dbReference type="VEuPathDB" id="FungiDB:BTJ68_05948"/>
<keyword evidence="6" id="KW-0539">Nucleus</keyword>
<evidence type="ECO:0000256" key="6">
    <source>
        <dbReference type="ARBA" id="ARBA00023242"/>
    </source>
</evidence>
<dbReference type="STRING" id="1157616.A0A1Z5TBC0"/>
<feature type="domain" description="C2H2-type" evidence="9">
    <location>
        <begin position="61"/>
        <end position="90"/>
    </location>
</feature>
<dbReference type="Gene3D" id="3.30.160.60">
    <property type="entry name" value="Classic Zinc Finger"/>
    <property type="match status" value="1"/>
</dbReference>
<keyword evidence="5" id="KW-0862">Zinc</keyword>
<feature type="region of interest" description="Disordered" evidence="8">
    <location>
        <begin position="1"/>
        <end position="37"/>
    </location>
</feature>
<feature type="compositionally biased region" description="Basic residues" evidence="8">
    <location>
        <begin position="17"/>
        <end position="28"/>
    </location>
</feature>
<dbReference type="InterPro" id="IPR051059">
    <property type="entry name" value="VerF-like"/>
</dbReference>
<evidence type="ECO:0000256" key="2">
    <source>
        <dbReference type="ARBA" id="ARBA00022723"/>
    </source>
</evidence>
<keyword evidence="4 7" id="KW-0863">Zinc-finger</keyword>
<dbReference type="GO" id="GO:0000981">
    <property type="term" value="F:DNA-binding transcription factor activity, RNA polymerase II-specific"/>
    <property type="evidence" value="ECO:0007669"/>
    <property type="project" value="InterPro"/>
</dbReference>